<dbReference type="InterPro" id="IPR036291">
    <property type="entry name" value="NAD(P)-bd_dom_sf"/>
</dbReference>
<dbReference type="Gene3D" id="3.40.50.720">
    <property type="entry name" value="NAD(P)-binding Rossmann-like Domain"/>
    <property type="match status" value="1"/>
</dbReference>
<dbReference type="InterPro" id="IPR020904">
    <property type="entry name" value="Sc_DH/Rdtase_CS"/>
</dbReference>
<name>A0A5B2TDK1_9PROT</name>
<dbReference type="PANTHER" id="PTHR42760:SF133">
    <property type="entry name" value="3-OXOACYL-[ACYL-CARRIER-PROTEIN] REDUCTASE"/>
    <property type="match status" value="1"/>
</dbReference>
<dbReference type="GO" id="GO:0016616">
    <property type="term" value="F:oxidoreductase activity, acting on the CH-OH group of donors, NAD or NADP as acceptor"/>
    <property type="evidence" value="ECO:0007669"/>
    <property type="project" value="TreeGrafter"/>
</dbReference>
<dbReference type="OrthoDB" id="9803333at2"/>
<evidence type="ECO:0000313" key="3">
    <source>
        <dbReference type="EMBL" id="KAA2212571.1"/>
    </source>
</evidence>
<dbReference type="Pfam" id="PF13561">
    <property type="entry name" value="adh_short_C2"/>
    <property type="match status" value="1"/>
</dbReference>
<dbReference type="SUPFAM" id="SSF51735">
    <property type="entry name" value="NAD(P)-binding Rossmann-fold domains"/>
    <property type="match status" value="1"/>
</dbReference>
<dbReference type="PROSITE" id="PS00061">
    <property type="entry name" value="ADH_SHORT"/>
    <property type="match status" value="1"/>
</dbReference>
<dbReference type="EMBL" id="VUKA01000007">
    <property type="protein sequence ID" value="KAA2212571.1"/>
    <property type="molecule type" value="Genomic_DNA"/>
</dbReference>
<evidence type="ECO:0000256" key="2">
    <source>
        <dbReference type="ARBA" id="ARBA00023002"/>
    </source>
</evidence>
<accession>A0A5B2TDK1</accession>
<dbReference type="PANTHER" id="PTHR42760">
    <property type="entry name" value="SHORT-CHAIN DEHYDROGENASES/REDUCTASES FAMILY MEMBER"/>
    <property type="match status" value="1"/>
</dbReference>
<evidence type="ECO:0000313" key="4">
    <source>
        <dbReference type="Proteomes" id="UP000322110"/>
    </source>
</evidence>
<keyword evidence="4" id="KW-1185">Reference proteome</keyword>
<organism evidence="3 4">
    <name type="scientific">Teichococcus oryzae</name>
    <dbReference type="NCBI Taxonomy" id="1608942"/>
    <lineage>
        <taxon>Bacteria</taxon>
        <taxon>Pseudomonadati</taxon>
        <taxon>Pseudomonadota</taxon>
        <taxon>Alphaproteobacteria</taxon>
        <taxon>Acetobacterales</taxon>
        <taxon>Roseomonadaceae</taxon>
        <taxon>Roseomonas</taxon>
    </lineage>
</organism>
<evidence type="ECO:0000256" key="1">
    <source>
        <dbReference type="ARBA" id="ARBA00006484"/>
    </source>
</evidence>
<protein>
    <submittedName>
        <fullName evidence="3">SDR family oxidoreductase</fullName>
    </submittedName>
</protein>
<dbReference type="PRINTS" id="PR00081">
    <property type="entry name" value="GDHRDH"/>
</dbReference>
<reference evidence="3 4" key="1">
    <citation type="journal article" date="2015" name="Int. J. Syst. Evol. Microbiol.">
        <title>Roseomonas oryzae sp. nov., isolated from paddy rhizosphere soil.</title>
        <authorList>
            <person name="Ramaprasad E.V."/>
            <person name="Sasikala Ch."/>
            <person name="Ramana Ch.V."/>
        </authorList>
    </citation>
    <scope>NUCLEOTIDE SEQUENCE [LARGE SCALE GENOMIC DNA]</scope>
    <source>
        <strain evidence="3 4">KCTC 42542</strain>
    </source>
</reference>
<dbReference type="CDD" id="cd05233">
    <property type="entry name" value="SDR_c"/>
    <property type="match status" value="1"/>
</dbReference>
<keyword evidence="2" id="KW-0560">Oxidoreductase</keyword>
<comment type="similarity">
    <text evidence="1">Belongs to the short-chain dehydrogenases/reductases (SDR) family.</text>
</comment>
<dbReference type="RefSeq" id="WP_149812978.1">
    <property type="nucleotide sequence ID" value="NZ_VUKA01000007.1"/>
</dbReference>
<dbReference type="AlphaFoldDB" id="A0A5B2TDK1"/>
<comment type="caution">
    <text evidence="3">The sequence shown here is derived from an EMBL/GenBank/DDBJ whole genome shotgun (WGS) entry which is preliminary data.</text>
</comment>
<dbReference type="FunFam" id="3.40.50.720:FF:000084">
    <property type="entry name" value="Short-chain dehydrogenase reductase"/>
    <property type="match status" value="1"/>
</dbReference>
<dbReference type="PRINTS" id="PR00080">
    <property type="entry name" value="SDRFAMILY"/>
</dbReference>
<sequence length="240" mass="24575">MHTRIAITGAGSGIGAATARLLIHRGYRVACLDRNLDAAAAVAGLDNPAIAVDVADEAAVPRAFAVVREVLGGLDALATCAGIFDTTPFEEASADTFRRVHEVNVIGTFPCMREAAAMMERGARICTVASVAGLRGGGLAGTVAYATSKGAVLAMTKNAARMLGLRGIAVNTVAPGMIDTPFAAQPLADQGFRARIEGMTTMNRLGTAEEIAAAIAWLPSPEAAYVHGATLVADGGMVMH</sequence>
<gene>
    <name evidence="3" type="ORF">F0Q34_14715</name>
</gene>
<dbReference type="InterPro" id="IPR002347">
    <property type="entry name" value="SDR_fam"/>
</dbReference>
<proteinExistence type="inferred from homology"/>
<dbReference type="Proteomes" id="UP000322110">
    <property type="component" value="Unassembled WGS sequence"/>
</dbReference>